<evidence type="ECO:0000259" key="2">
    <source>
        <dbReference type="Pfam" id="PF14719"/>
    </source>
</evidence>
<reference evidence="3" key="2">
    <citation type="submission" date="2025-09" db="UniProtKB">
        <authorList>
            <consortium name="Ensembl"/>
        </authorList>
    </citation>
    <scope>IDENTIFICATION</scope>
</reference>
<evidence type="ECO:0000256" key="1">
    <source>
        <dbReference type="SAM" id="MobiDB-lite"/>
    </source>
</evidence>
<dbReference type="GO" id="GO:0042127">
    <property type="term" value="P:regulation of cell population proliferation"/>
    <property type="evidence" value="ECO:0007669"/>
    <property type="project" value="InterPro"/>
</dbReference>
<proteinExistence type="predicted"/>
<dbReference type="GeneTree" id="ENSGT00510000048154"/>
<dbReference type="GO" id="GO:0046325">
    <property type="term" value="P:negative regulation of D-glucose import"/>
    <property type="evidence" value="ECO:0007669"/>
    <property type="project" value="TreeGrafter"/>
</dbReference>
<dbReference type="Pfam" id="PF14719">
    <property type="entry name" value="PID_2"/>
    <property type="match status" value="1"/>
</dbReference>
<feature type="domain" description="PID" evidence="2">
    <location>
        <begin position="111"/>
        <end position="197"/>
    </location>
</feature>
<dbReference type="GO" id="GO:0046627">
    <property type="term" value="P:negative regulation of insulin receptor signaling pathway"/>
    <property type="evidence" value="ECO:0007669"/>
    <property type="project" value="InterPro"/>
</dbReference>
<keyword evidence="4" id="KW-1185">Reference proteome</keyword>
<dbReference type="InterPro" id="IPR006020">
    <property type="entry name" value="PTB/PI_dom"/>
</dbReference>
<dbReference type="GO" id="GO:0005737">
    <property type="term" value="C:cytoplasm"/>
    <property type="evidence" value="ECO:0007669"/>
    <property type="project" value="TreeGrafter"/>
</dbReference>
<protein>
    <recommendedName>
        <fullName evidence="2">PID domain-containing protein</fullName>
    </recommendedName>
</protein>
<name>A0A8C4QIT3_EPTBU</name>
<dbReference type="GO" id="GO:2000377">
    <property type="term" value="P:regulation of reactive oxygen species metabolic process"/>
    <property type="evidence" value="ECO:0007669"/>
    <property type="project" value="TreeGrafter"/>
</dbReference>
<dbReference type="Ensembl" id="ENSEBUT00000016177.1">
    <property type="protein sequence ID" value="ENSEBUP00000015600.1"/>
    <property type="gene ID" value="ENSEBUG00000009821.1"/>
</dbReference>
<dbReference type="InterPro" id="IPR039112">
    <property type="entry name" value="PID1"/>
</dbReference>
<dbReference type="Gene3D" id="2.30.29.30">
    <property type="entry name" value="Pleckstrin-homology domain (PH domain)/Phosphotyrosine-binding domain (PTB)"/>
    <property type="match status" value="1"/>
</dbReference>
<accession>A0A8C4QIT3</accession>
<feature type="compositionally biased region" description="Basic and acidic residues" evidence="1">
    <location>
        <begin position="198"/>
        <end position="209"/>
    </location>
</feature>
<dbReference type="InterPro" id="IPR011993">
    <property type="entry name" value="PH-like_dom_sf"/>
</dbReference>
<dbReference type="PANTHER" id="PTHR16265">
    <property type="entry name" value="PTB-CONTAINING, CUBILIN AND LRP1-INTERACTING PROTEIN"/>
    <property type="match status" value="1"/>
</dbReference>
<evidence type="ECO:0000313" key="4">
    <source>
        <dbReference type="Proteomes" id="UP000694388"/>
    </source>
</evidence>
<feature type="region of interest" description="Disordered" evidence="1">
    <location>
        <begin position="195"/>
        <end position="221"/>
    </location>
</feature>
<dbReference type="AlphaFoldDB" id="A0A8C4QIT3"/>
<sequence>MSLAGDFSPDASTDPQFCTALQTWLDSRLHSDLNPDFHSELHSERTQPRTQTGFSVSYLGKERLPILTTFTPGCTSTAVEALCTRATMIPSYLNLRPFILRLRPVATAPTTNVVKADTSIQHPVLTFEVSRIAFCSAEHLEHPAILAWVYRETEMDVDPQLWCHAVECECPVAARRLAHTMMKAFQCTLRGMKSQDQLPRHQGPEDSDFRPPAQVLAAPHP</sequence>
<reference evidence="3" key="1">
    <citation type="submission" date="2025-08" db="UniProtKB">
        <authorList>
            <consortium name="Ensembl"/>
        </authorList>
    </citation>
    <scope>IDENTIFICATION</scope>
</reference>
<dbReference type="Proteomes" id="UP000694388">
    <property type="component" value="Unplaced"/>
</dbReference>
<organism evidence="3 4">
    <name type="scientific">Eptatretus burgeri</name>
    <name type="common">Inshore hagfish</name>
    <dbReference type="NCBI Taxonomy" id="7764"/>
    <lineage>
        <taxon>Eukaryota</taxon>
        <taxon>Metazoa</taxon>
        <taxon>Chordata</taxon>
        <taxon>Craniata</taxon>
        <taxon>Vertebrata</taxon>
        <taxon>Cyclostomata</taxon>
        <taxon>Myxini</taxon>
        <taxon>Myxiniformes</taxon>
        <taxon>Myxinidae</taxon>
        <taxon>Eptatretinae</taxon>
        <taxon>Eptatretus</taxon>
    </lineage>
</organism>
<dbReference type="SUPFAM" id="SSF50729">
    <property type="entry name" value="PH domain-like"/>
    <property type="match status" value="1"/>
</dbReference>
<dbReference type="PANTHER" id="PTHR16265:SF1">
    <property type="entry name" value="PTB-CONTAINING, CUBILIN AND LRP1-INTERACTING PROTEIN"/>
    <property type="match status" value="1"/>
</dbReference>
<dbReference type="GO" id="GO:0051881">
    <property type="term" value="P:regulation of mitochondrial membrane potential"/>
    <property type="evidence" value="ECO:0007669"/>
    <property type="project" value="InterPro"/>
</dbReference>
<evidence type="ECO:0000313" key="3">
    <source>
        <dbReference type="Ensembl" id="ENSEBUP00000015600.1"/>
    </source>
</evidence>